<proteinExistence type="predicted"/>
<evidence type="ECO:0000313" key="3">
    <source>
        <dbReference type="Proteomes" id="UP000287756"/>
    </source>
</evidence>
<dbReference type="CDD" id="cd00093">
    <property type="entry name" value="HTH_XRE"/>
    <property type="match status" value="1"/>
</dbReference>
<dbReference type="GO" id="GO:0003677">
    <property type="term" value="F:DNA binding"/>
    <property type="evidence" value="ECO:0007669"/>
    <property type="project" value="InterPro"/>
</dbReference>
<dbReference type="InterPro" id="IPR010982">
    <property type="entry name" value="Lambda_DNA-bd_dom_sf"/>
</dbReference>
<sequence>MNKEQLREIISDKMKLIRVEYGYTQNLMAEVLGLSKKTLVQIEKERTLAGWTTVVAVCALFQESEVLKSVLGDSPVEIVETIAHQQVERPGKKTLGGKVWWQTIAGGENFTLQQNLISQHYRIIDRNNHRRFSTIDRMEAENRFEAMAKKEL</sequence>
<dbReference type="RefSeq" id="WP_128522506.1">
    <property type="nucleotide sequence ID" value="NZ_CP026118.1"/>
</dbReference>
<feature type="domain" description="HTH cro/C1-type" evidence="1">
    <location>
        <begin position="14"/>
        <end position="67"/>
    </location>
</feature>
<dbReference type="Proteomes" id="UP000287756">
    <property type="component" value="Chromosome"/>
</dbReference>
<dbReference type="OrthoDB" id="1796720at2"/>
<evidence type="ECO:0000259" key="1">
    <source>
        <dbReference type="PROSITE" id="PS50943"/>
    </source>
</evidence>
<dbReference type="KEGG" id="hli:HLI_00280"/>
<accession>A0A410M7B9</accession>
<dbReference type="PROSITE" id="PS50943">
    <property type="entry name" value="HTH_CROC1"/>
    <property type="match status" value="1"/>
</dbReference>
<dbReference type="SMART" id="SM00530">
    <property type="entry name" value="HTH_XRE"/>
    <property type="match status" value="1"/>
</dbReference>
<dbReference type="Pfam" id="PF01381">
    <property type="entry name" value="HTH_3"/>
    <property type="match status" value="1"/>
</dbReference>
<gene>
    <name evidence="2" type="ORF">HLI_00280</name>
</gene>
<protein>
    <submittedName>
        <fullName evidence="2">Transcriptional regulator</fullName>
    </submittedName>
</protein>
<dbReference type="Gene3D" id="1.10.260.40">
    <property type="entry name" value="lambda repressor-like DNA-binding domains"/>
    <property type="match status" value="1"/>
</dbReference>
<dbReference type="SUPFAM" id="SSF47413">
    <property type="entry name" value="lambda repressor-like DNA-binding domains"/>
    <property type="match status" value="1"/>
</dbReference>
<organism evidence="2 3">
    <name type="scientific">Halobacillus litoralis</name>
    <dbReference type="NCBI Taxonomy" id="45668"/>
    <lineage>
        <taxon>Bacteria</taxon>
        <taxon>Bacillati</taxon>
        <taxon>Bacillota</taxon>
        <taxon>Bacilli</taxon>
        <taxon>Bacillales</taxon>
        <taxon>Bacillaceae</taxon>
        <taxon>Halobacillus</taxon>
    </lineage>
</organism>
<reference evidence="2 3" key="1">
    <citation type="submission" date="2018-01" db="EMBL/GenBank/DDBJ databases">
        <title>The whole genome sequencing and assembly of Halobacillus litoralis ERB031 strain.</title>
        <authorList>
            <person name="Lee S.-J."/>
            <person name="Park M.-K."/>
            <person name="Kim J.-Y."/>
            <person name="Lee Y.-J."/>
            <person name="Yi H."/>
            <person name="Bahn Y.-S."/>
            <person name="Kim J.F."/>
            <person name="Lee D.-W."/>
        </authorList>
    </citation>
    <scope>NUCLEOTIDE SEQUENCE [LARGE SCALE GENOMIC DNA]</scope>
    <source>
        <strain evidence="2 3">ERB 031</strain>
    </source>
</reference>
<evidence type="ECO:0000313" key="2">
    <source>
        <dbReference type="EMBL" id="QAS50742.1"/>
    </source>
</evidence>
<dbReference type="EMBL" id="CP026118">
    <property type="protein sequence ID" value="QAS50742.1"/>
    <property type="molecule type" value="Genomic_DNA"/>
</dbReference>
<dbReference type="InterPro" id="IPR001387">
    <property type="entry name" value="Cro/C1-type_HTH"/>
</dbReference>
<name>A0A410M7B9_9BACI</name>
<dbReference type="AlphaFoldDB" id="A0A410M7B9"/>